<protein>
    <recommendedName>
        <fullName evidence="3">Ricin-type beta-trefoil lectin protein</fullName>
    </recommendedName>
</protein>
<name>A0A327QVJ5_9BACT</name>
<dbReference type="EMBL" id="QLLL01000002">
    <property type="protein sequence ID" value="RAJ08351.1"/>
    <property type="molecule type" value="Genomic_DNA"/>
</dbReference>
<dbReference type="InterPro" id="IPR035992">
    <property type="entry name" value="Ricin_B-like_lectins"/>
</dbReference>
<sequence>MSITTAPAISPIATYLSSTPLTREDQSFYIQTALSGAILGDGNPMVMNYSNNAITIEQWQPGNQAQLWVFNNKGAISPITDPTMGITTSATSSQSAEGLSIETFTGASNQVWSFSNNQFIVDLGGSTGQLCLNVQGGGSAAGTSVITYAISKSTNEYWHPFPAQVIPANTWFYLQTNLQNSSGNTGIYVMTAMAESNGNNPLVAIQPYKEGAADQQWMMTPSGTVVNALYPNLALTSNSSDDEPISLQAIQSNYTNQQWCYVEGMLACGSAGNTWYLNVQDAILAPGQPLINYDFSKGTDNEGWTVIPYVPSGQWFTIQSAMEPFGNTAGLLTLAPSGTINLQLAVNAQEVPAGPGALAQLWRRTTDGNIVSATNPNLALAATTTNGNLTIAPLQKENPLQQWTWSNLQAESESKTNEVLCGMLENFSLKQVINGTSKLGQPLALSDAITTPGSGQVPQLFYVVPYGIPMSQSTTIQMAQEDLYLTLPPYVNPGTYVQITQLTSEPALSTWEYQHPGYIVSSAYPNMVLTATPDNSNYVFILGVYPRQPEPEAFQLWWISEEGCIVNRATGLVISNLGTPANTAVLLQRLSPLPGYQSWTCSTGTSLEIAIMQPSSAYPNYPQTDANGNTTAYGDICSKLGLPNGIREQYINLASPVDNYQSIMNIYYTSLLVNSNPLPPSLTLEDYAPVVKQLNEEMLAVSGVRRLFQQMTTLYLSLSQAQEMLLSELITGCALPNGLKTIVPPPPQKKKSWIGDLVEGLAYTALNIAGSVEGDPFLGKQVAAAAKFGLPVVANLMSTGFSVYQGAQQTTSYLSKYAAILNKAELNIYTYEMTVLELQQVLLNEFESLGSALGQLETFILANWGITEHVFNMSKAMGSRQSLFWPATLTGTDTRNMLAEYTISVLQTLMPANPGFTINANLHTNATSPVSPAGWQSDGSFVENNDDGTQNVYTNTVNKEIMDIIWGLGTVPLSFYKGLNGWALKTSYQGLLVQNSDTPPDGASIVVSIINYTGSTIYADLLLCCLLNSTANNNPTLCTSITYTISPYGTQQFAGGYFAHFSQIGGANFNMPYGLQSNDSGDNGITLSDDSSTVMGTQVYNSFQSSGNNRENLINTLPTYTFPGLTFYAPYFGTLKQTTNSQGVVFVTIEVYKE</sequence>
<organism evidence="1 2">
    <name type="scientific">Chitinophaga skermanii</name>
    <dbReference type="NCBI Taxonomy" id="331697"/>
    <lineage>
        <taxon>Bacteria</taxon>
        <taxon>Pseudomonadati</taxon>
        <taxon>Bacteroidota</taxon>
        <taxon>Chitinophagia</taxon>
        <taxon>Chitinophagales</taxon>
        <taxon>Chitinophagaceae</taxon>
        <taxon>Chitinophaga</taxon>
    </lineage>
</organism>
<dbReference type="RefSeq" id="WP_111596509.1">
    <property type="nucleotide sequence ID" value="NZ_QLLL01000002.1"/>
</dbReference>
<evidence type="ECO:0008006" key="3">
    <source>
        <dbReference type="Google" id="ProtNLM"/>
    </source>
</evidence>
<dbReference type="SUPFAM" id="SSF50370">
    <property type="entry name" value="Ricin B-like lectins"/>
    <property type="match status" value="4"/>
</dbReference>
<dbReference type="Proteomes" id="UP000249547">
    <property type="component" value="Unassembled WGS sequence"/>
</dbReference>
<accession>A0A327QVJ5</accession>
<dbReference type="InterPro" id="IPR051780">
    <property type="entry name" value="Ca_Up-reg_Membrane_Reg"/>
</dbReference>
<dbReference type="AlphaFoldDB" id="A0A327QVJ5"/>
<comment type="caution">
    <text evidence="1">The sequence shown here is derived from an EMBL/GenBank/DDBJ whole genome shotgun (WGS) entry which is preliminary data.</text>
</comment>
<evidence type="ECO:0000313" key="2">
    <source>
        <dbReference type="Proteomes" id="UP000249547"/>
    </source>
</evidence>
<dbReference type="PANTHER" id="PTHR31599">
    <property type="entry name" value="CALCIUM UP-REGULATED PROTEIN A-RELATED"/>
    <property type="match status" value="1"/>
</dbReference>
<reference evidence="1 2" key="1">
    <citation type="submission" date="2018-06" db="EMBL/GenBank/DDBJ databases">
        <title>Genomic Encyclopedia of Archaeal and Bacterial Type Strains, Phase II (KMG-II): from individual species to whole genera.</title>
        <authorList>
            <person name="Goeker M."/>
        </authorList>
    </citation>
    <scope>NUCLEOTIDE SEQUENCE [LARGE SCALE GENOMIC DNA]</scope>
    <source>
        <strain evidence="1 2">DSM 23857</strain>
    </source>
</reference>
<dbReference type="PANTHER" id="PTHR31599:SF2">
    <property type="entry name" value="CALCIUM UP-REGULATED PROTEIN A-RELATED"/>
    <property type="match status" value="1"/>
</dbReference>
<proteinExistence type="predicted"/>
<keyword evidence="2" id="KW-1185">Reference proteome</keyword>
<dbReference type="CDD" id="cd00161">
    <property type="entry name" value="beta-trefoil_Ricin-like"/>
    <property type="match status" value="1"/>
</dbReference>
<dbReference type="GO" id="GO:0043157">
    <property type="term" value="P:response to cation stress"/>
    <property type="evidence" value="ECO:0007669"/>
    <property type="project" value="TreeGrafter"/>
</dbReference>
<dbReference type="PROSITE" id="PS50231">
    <property type="entry name" value="RICIN_B_LECTIN"/>
    <property type="match status" value="3"/>
</dbReference>
<dbReference type="Gene3D" id="2.80.10.50">
    <property type="match status" value="3"/>
</dbReference>
<evidence type="ECO:0000313" key="1">
    <source>
        <dbReference type="EMBL" id="RAJ08351.1"/>
    </source>
</evidence>
<gene>
    <name evidence="1" type="ORF">LX64_00999</name>
</gene>
<dbReference type="OrthoDB" id="1488376at2"/>